<dbReference type="InParanoid" id="A0A4S2MN46"/>
<evidence type="ECO:0000256" key="1">
    <source>
        <dbReference type="SAM" id="Phobius"/>
    </source>
</evidence>
<dbReference type="Proteomes" id="UP000298138">
    <property type="component" value="Unassembled WGS sequence"/>
</dbReference>
<feature type="transmembrane region" description="Helical" evidence="1">
    <location>
        <begin position="34"/>
        <end position="52"/>
    </location>
</feature>
<keyword evidence="1" id="KW-0812">Transmembrane</keyword>
<name>A0A4S2MN46_9PEZI</name>
<reference evidence="2 3" key="1">
    <citation type="submission" date="2019-04" db="EMBL/GenBank/DDBJ databases">
        <title>Comparative genomics and transcriptomics to analyze fruiting body development in filamentous ascomycetes.</title>
        <authorList>
            <consortium name="DOE Joint Genome Institute"/>
            <person name="Lutkenhaus R."/>
            <person name="Traeger S."/>
            <person name="Breuer J."/>
            <person name="Kuo A."/>
            <person name="Lipzen A."/>
            <person name="Pangilinan J."/>
            <person name="Dilworth D."/>
            <person name="Sandor L."/>
            <person name="Poggeler S."/>
            <person name="Barry K."/>
            <person name="Grigoriev I.V."/>
            <person name="Nowrousian M."/>
        </authorList>
    </citation>
    <scope>NUCLEOTIDE SEQUENCE [LARGE SCALE GENOMIC DNA]</scope>
    <source>
        <strain evidence="2 3">CBS 389.68</strain>
    </source>
</reference>
<gene>
    <name evidence="2" type="ORF">EX30DRAFT_134703</name>
</gene>
<protein>
    <submittedName>
        <fullName evidence="2">Uncharacterized protein</fullName>
    </submittedName>
</protein>
<proteinExistence type="predicted"/>
<organism evidence="2 3">
    <name type="scientific">Ascodesmis nigricans</name>
    <dbReference type="NCBI Taxonomy" id="341454"/>
    <lineage>
        <taxon>Eukaryota</taxon>
        <taxon>Fungi</taxon>
        <taxon>Dikarya</taxon>
        <taxon>Ascomycota</taxon>
        <taxon>Pezizomycotina</taxon>
        <taxon>Pezizomycetes</taxon>
        <taxon>Pezizales</taxon>
        <taxon>Ascodesmidaceae</taxon>
        <taxon>Ascodesmis</taxon>
    </lineage>
</organism>
<keyword evidence="1" id="KW-0472">Membrane</keyword>
<keyword evidence="1" id="KW-1133">Transmembrane helix</keyword>
<dbReference type="EMBL" id="ML220140">
    <property type="protein sequence ID" value="TGZ78520.1"/>
    <property type="molecule type" value="Genomic_DNA"/>
</dbReference>
<accession>A0A4S2MN46</accession>
<keyword evidence="3" id="KW-1185">Reference proteome</keyword>
<sequence>MFLGFWFLFLAVVGFLSGSLVSLGFEVWDTSSLLRFLFFFVFFLCISLFLGAG</sequence>
<dbReference type="AlphaFoldDB" id="A0A4S2MN46"/>
<evidence type="ECO:0000313" key="3">
    <source>
        <dbReference type="Proteomes" id="UP000298138"/>
    </source>
</evidence>
<evidence type="ECO:0000313" key="2">
    <source>
        <dbReference type="EMBL" id="TGZ78520.1"/>
    </source>
</evidence>